<dbReference type="AlphaFoldDB" id="A0A1Z4LR36"/>
<keyword evidence="2" id="KW-1185">Reference proteome</keyword>
<dbReference type="EMBL" id="AP018227">
    <property type="protein sequence ID" value="BAY83699.1"/>
    <property type="molecule type" value="Genomic_DNA"/>
</dbReference>
<name>A0A1Z4LR36_9CYAN</name>
<evidence type="ECO:0000313" key="2">
    <source>
        <dbReference type="Proteomes" id="UP000218418"/>
    </source>
</evidence>
<proteinExistence type="predicted"/>
<accession>A0A1Z4LR36</accession>
<organism evidence="1 2">
    <name type="scientific">Calothrix parasitica NIES-267</name>
    <dbReference type="NCBI Taxonomy" id="1973488"/>
    <lineage>
        <taxon>Bacteria</taxon>
        <taxon>Bacillati</taxon>
        <taxon>Cyanobacteriota</taxon>
        <taxon>Cyanophyceae</taxon>
        <taxon>Nostocales</taxon>
        <taxon>Calotrichaceae</taxon>
        <taxon>Calothrix</taxon>
    </lineage>
</organism>
<evidence type="ECO:0000313" key="1">
    <source>
        <dbReference type="EMBL" id="BAY83699.1"/>
    </source>
</evidence>
<dbReference type="OrthoDB" id="583282at2"/>
<dbReference type="Proteomes" id="UP000218418">
    <property type="component" value="Chromosome"/>
</dbReference>
<sequence length="73" mass="8347">MDLDIKIIRMMWGFVEKLNPNSLLQLSDGELIQKIIDEIGKSSFLSSEDSQNLSKYIGSRTPLIRDLADEVNY</sequence>
<protein>
    <submittedName>
        <fullName evidence="1">Uncharacterized protein</fullName>
    </submittedName>
</protein>
<reference evidence="1 2" key="1">
    <citation type="submission" date="2017-06" db="EMBL/GenBank/DDBJ databases">
        <title>Genome sequencing of cyanobaciteial culture collection at National Institute for Environmental Studies (NIES).</title>
        <authorList>
            <person name="Hirose Y."/>
            <person name="Shimura Y."/>
            <person name="Fujisawa T."/>
            <person name="Nakamura Y."/>
            <person name="Kawachi M."/>
        </authorList>
    </citation>
    <scope>NUCLEOTIDE SEQUENCE [LARGE SCALE GENOMIC DNA]</scope>
    <source>
        <strain evidence="1 2">NIES-267</strain>
    </source>
</reference>
<gene>
    <name evidence="1" type="ORF">NIES267_31900</name>
</gene>